<evidence type="ECO:0000313" key="1">
    <source>
        <dbReference type="EMBL" id="TCD14152.1"/>
    </source>
</evidence>
<dbReference type="OrthoDB" id="7346262at2"/>
<dbReference type="EMBL" id="SJST01000003">
    <property type="protein sequence ID" value="TCD14152.1"/>
    <property type="molecule type" value="Genomic_DNA"/>
</dbReference>
<sequence>MATHLVRMAVATALICLLAGRARTESDIAPDKTFSRPAPYMFSDELGGFSIVAVSGVGTRSDPVLVSKIVRTHTSATMIIRATRPINAFGQTGYFSTGTVHIVLDIMNDTGVPWIGFELELQEEYEQPSVYGDGLSFDQRRQEEMRVFSSAFAHVRRDFEPFDRLLFEQGALDHRARARFRFLVTDLTPTSVFYIKFDPRIPAS</sequence>
<dbReference type="AlphaFoldDB" id="A0A4R0PA84"/>
<proteinExistence type="predicted"/>
<name>A0A4R0PA84_9HYPH</name>
<gene>
    <name evidence="1" type="ORF">E0D97_08655</name>
</gene>
<accession>A0A4R0PA84</accession>
<organism evidence="1 2">
    <name type="scientific">Oricola cellulosilytica</name>
    <dbReference type="NCBI Taxonomy" id="1429082"/>
    <lineage>
        <taxon>Bacteria</taxon>
        <taxon>Pseudomonadati</taxon>
        <taxon>Pseudomonadota</taxon>
        <taxon>Alphaproteobacteria</taxon>
        <taxon>Hyphomicrobiales</taxon>
        <taxon>Ahrensiaceae</taxon>
        <taxon>Oricola</taxon>
    </lineage>
</organism>
<dbReference type="Proteomes" id="UP000291301">
    <property type="component" value="Unassembled WGS sequence"/>
</dbReference>
<protein>
    <submittedName>
        <fullName evidence="1">Uncharacterized protein</fullName>
    </submittedName>
</protein>
<dbReference type="RefSeq" id="WP_131567893.1">
    <property type="nucleotide sequence ID" value="NZ_JAINFK010000002.1"/>
</dbReference>
<keyword evidence="2" id="KW-1185">Reference proteome</keyword>
<reference evidence="1 2" key="1">
    <citation type="journal article" date="2015" name="Antonie Van Leeuwenhoek">
        <title>Oricola cellulosilytica gen. nov., sp. nov., a cellulose-degrading bacterium of the family Phyllobacteriaceae isolated from surface seashore water, and emended descriptions of Mesorhizobium loti and Phyllobacterium myrsinacearum.</title>
        <authorList>
            <person name="Hameed A."/>
            <person name="Shahina M."/>
            <person name="Lai W.A."/>
            <person name="Lin S.Y."/>
            <person name="Young L.S."/>
            <person name="Liu Y.C."/>
            <person name="Hsu Y.H."/>
            <person name="Young C.C."/>
        </authorList>
    </citation>
    <scope>NUCLEOTIDE SEQUENCE [LARGE SCALE GENOMIC DNA]</scope>
    <source>
        <strain evidence="1 2">KCTC 52183</strain>
    </source>
</reference>
<comment type="caution">
    <text evidence="1">The sequence shown here is derived from an EMBL/GenBank/DDBJ whole genome shotgun (WGS) entry which is preliminary data.</text>
</comment>
<evidence type="ECO:0000313" key="2">
    <source>
        <dbReference type="Proteomes" id="UP000291301"/>
    </source>
</evidence>